<comment type="similarity">
    <text evidence="1 2">Belongs to the BolA/IbaG family.</text>
</comment>
<evidence type="ECO:0000256" key="1">
    <source>
        <dbReference type="ARBA" id="ARBA00005578"/>
    </source>
</evidence>
<dbReference type="InterPro" id="IPR002634">
    <property type="entry name" value="BolA"/>
</dbReference>
<evidence type="ECO:0000313" key="4">
    <source>
        <dbReference type="Proteomes" id="UP000294392"/>
    </source>
</evidence>
<dbReference type="AlphaFoldDB" id="A0A451DL77"/>
<dbReference type="Proteomes" id="UP000294392">
    <property type="component" value="Chromosome"/>
</dbReference>
<dbReference type="EMBL" id="LR217735">
    <property type="protein sequence ID" value="VFP87481.1"/>
    <property type="molecule type" value="Genomic_DNA"/>
</dbReference>
<dbReference type="OrthoDB" id="9812890at2"/>
<proteinExistence type="inferred from homology"/>
<protein>
    <submittedName>
        <fullName evidence="3">Acid stress protein IbaG</fullName>
    </submittedName>
</protein>
<evidence type="ECO:0000256" key="2">
    <source>
        <dbReference type="RuleBase" id="RU003860"/>
    </source>
</evidence>
<dbReference type="InterPro" id="IPR036065">
    <property type="entry name" value="BolA-like_sf"/>
</dbReference>
<dbReference type="SUPFAM" id="SSF82657">
    <property type="entry name" value="BolA-like"/>
    <property type="match status" value="1"/>
</dbReference>
<dbReference type="PANTHER" id="PTHR46229">
    <property type="entry name" value="BOLA TRANSCRIPTION REGULATOR"/>
    <property type="match status" value="1"/>
</dbReference>
<gene>
    <name evidence="3" type="primary">ibaG</name>
    <name evidence="3" type="ORF">ERCISPPA3004_208</name>
</gene>
<dbReference type="InterPro" id="IPR050961">
    <property type="entry name" value="BolA/IbaG_stress_morph_reg"/>
</dbReference>
<evidence type="ECO:0000313" key="3">
    <source>
        <dbReference type="EMBL" id="VFP87481.1"/>
    </source>
</evidence>
<organism evidence="3 4">
    <name type="scientific">Candidatus Erwinia haradaeae</name>
    <dbReference type="NCBI Taxonomy" id="1922217"/>
    <lineage>
        <taxon>Bacteria</taxon>
        <taxon>Pseudomonadati</taxon>
        <taxon>Pseudomonadota</taxon>
        <taxon>Gammaproteobacteria</taxon>
        <taxon>Enterobacterales</taxon>
        <taxon>Erwiniaceae</taxon>
        <taxon>Erwinia</taxon>
    </lineage>
</organism>
<dbReference type="PANTHER" id="PTHR46229:SF4">
    <property type="entry name" value="ACID STRESS PROTEIN IBAG"/>
    <property type="match status" value="1"/>
</dbReference>
<dbReference type="Pfam" id="PF01722">
    <property type="entry name" value="BolA"/>
    <property type="match status" value="1"/>
</dbReference>
<dbReference type="RefSeq" id="WP_157990286.1">
    <property type="nucleotide sequence ID" value="NZ_LR217735.1"/>
</dbReference>
<dbReference type="Gene3D" id="3.30.300.90">
    <property type="entry name" value="BolA-like"/>
    <property type="match status" value="1"/>
</dbReference>
<accession>A0A451DL77</accession>
<name>A0A451DL77_9GAMM</name>
<sequence length="89" mass="9968">MVDNSIIKSVLLKILPLQKVYVSGDNSHLKIIAIGAIFNGLSRVQKQKIVYAPLVSYITDNHVHAISIKTFTPEEWDRDSQLNGHSIII</sequence>
<reference evidence="3 4" key="1">
    <citation type="submission" date="2019-02" db="EMBL/GenBank/DDBJ databases">
        <authorList>
            <person name="Manzano-Marin A."/>
            <person name="Manzano-Marin A."/>
        </authorList>
    </citation>
    <scope>NUCLEOTIDE SEQUENCE [LARGE SCALE GENOMIC DNA]</scope>
    <source>
        <strain evidence="3 4">ErCisplendens</strain>
    </source>
</reference>
<dbReference type="PIRSF" id="PIRSF003113">
    <property type="entry name" value="BolA"/>
    <property type="match status" value="1"/>
</dbReference>